<dbReference type="RefSeq" id="WP_005605768.1">
    <property type="nucleotide sequence ID" value="NZ_CP102283.1"/>
</dbReference>
<name>C8NF79_9LACT</name>
<evidence type="ECO:0000259" key="6">
    <source>
        <dbReference type="Pfam" id="PF16889"/>
    </source>
</evidence>
<dbReference type="InterPro" id="IPR008929">
    <property type="entry name" value="Chondroitin_lyas"/>
</dbReference>
<dbReference type="GeneID" id="78413095"/>
<evidence type="ECO:0000256" key="3">
    <source>
        <dbReference type="ARBA" id="ARBA00022764"/>
    </source>
</evidence>
<dbReference type="Proteomes" id="UP000005926">
    <property type="component" value="Unassembled WGS sequence"/>
</dbReference>
<protein>
    <submittedName>
        <fullName evidence="7">Heparinase II/III-like protein</fullName>
    </submittedName>
</protein>
<feature type="domain" description="Heparin-sulfate lyase N-terminal" evidence="6">
    <location>
        <begin position="40"/>
        <end position="300"/>
    </location>
</feature>
<evidence type="ECO:0000259" key="5">
    <source>
        <dbReference type="Pfam" id="PF07940"/>
    </source>
</evidence>
<comment type="subcellular location">
    <subcellularLocation>
        <location evidence="1">Periplasm</location>
    </subcellularLocation>
</comment>
<dbReference type="GO" id="GO:0042597">
    <property type="term" value="C:periplasmic space"/>
    <property type="evidence" value="ECO:0007669"/>
    <property type="project" value="UniProtKB-SubCell"/>
</dbReference>
<dbReference type="PANTHER" id="PTHR39210:SF1">
    <property type="entry name" value="HEPARIN-SULFATE LYASE"/>
    <property type="match status" value="1"/>
</dbReference>
<keyword evidence="8" id="KW-1185">Reference proteome</keyword>
<organism evidence="7 8">
    <name type="scientific">Granulicatella adiacens ATCC 49175</name>
    <dbReference type="NCBI Taxonomy" id="638301"/>
    <lineage>
        <taxon>Bacteria</taxon>
        <taxon>Bacillati</taxon>
        <taxon>Bacillota</taxon>
        <taxon>Bacilli</taxon>
        <taxon>Lactobacillales</taxon>
        <taxon>Carnobacteriaceae</taxon>
        <taxon>Granulicatella</taxon>
    </lineage>
</organism>
<evidence type="ECO:0000256" key="4">
    <source>
        <dbReference type="ARBA" id="ARBA00023239"/>
    </source>
</evidence>
<keyword evidence="2" id="KW-0732">Signal</keyword>
<comment type="caution">
    <text evidence="7">The sequence shown here is derived from an EMBL/GenBank/DDBJ whole genome shotgun (WGS) entry which is preliminary data.</text>
</comment>
<gene>
    <name evidence="7" type="ORF">HMPREF0444_0574</name>
</gene>
<evidence type="ECO:0000256" key="2">
    <source>
        <dbReference type="ARBA" id="ARBA00022729"/>
    </source>
</evidence>
<dbReference type="eggNOG" id="COG5360">
    <property type="taxonomic scope" value="Bacteria"/>
</dbReference>
<dbReference type="InterPro" id="IPR031680">
    <property type="entry name" value="Hepar_II_III_N"/>
</dbReference>
<dbReference type="EMBL" id="ACKZ01000012">
    <property type="protein sequence ID" value="EEW37788.1"/>
    <property type="molecule type" value="Genomic_DNA"/>
</dbReference>
<dbReference type="Gene3D" id="1.50.10.100">
    <property type="entry name" value="Chondroitin AC/alginate lyase"/>
    <property type="match status" value="1"/>
</dbReference>
<dbReference type="InterPro" id="IPR012480">
    <property type="entry name" value="Hepar_II_III_C"/>
</dbReference>
<dbReference type="PANTHER" id="PTHR39210">
    <property type="entry name" value="HEPARIN-SULFATE LYASE"/>
    <property type="match status" value="1"/>
</dbReference>
<evidence type="ECO:0000313" key="7">
    <source>
        <dbReference type="EMBL" id="EEW37788.1"/>
    </source>
</evidence>
<dbReference type="SUPFAM" id="SSF48230">
    <property type="entry name" value="Chondroitin AC/alginate lyase"/>
    <property type="match status" value="1"/>
</dbReference>
<sequence length="619" mass="72672">MFTNLETYQSRFWLKEEFLKKIGKSSSGFLLELFSRVDALVDQDLVYYDHQMDMETCFEKYSFHEFKWHQTPNGDMEWIFMLNRQGYLVDLAVASYVTKDEKYLKKWKEIVFDFILENEEEISHPEASWRVLDAGIRLMNWVKSLTYLPLSEFSEVERKQIQEAMSLHVNYIRTHLQEKHLLSNWGVLAVSGVLSFVYFFDEQPELYLWAKETLLNQASLQFTKKGLHWEQSPLYHHQVVMCFAYLYQIACYMGYEDQHLWKEVLIEPVRASYYLSNSNHMLLALNDSDTVDFSWVHSYYHLLGFESECPEYTMGVLYSGRAFDKKHKVNFENWFYDEVGGIAVVKSSDIYFSLFCGLHGSSHGHASHGAISLEMDGAPFITHPGRYTYTECEKRVHFKSEQMQNTVLVEGGHYPSIESSWGYHWVAKPLSMQMKKEDELYYFEAQWSIPMKDNETSSRAYVSRKMILDTQAKLLLVIDEEECGHALTQNFIIPTKHSNDVYSRFWTNGEMVTEAIQYSKRYNSLDEGIQLKIRNKKDPIFTCIALEPYSVEKESIPRLDCPGEERGTKIKCKTKSGEITIYYSPEDIHNGLKYLKDSNGNIVYGRMVAEKNNQIKRFR</sequence>
<dbReference type="STRING" id="638301.HMPREF0444_0574"/>
<accession>C8NF79</accession>
<keyword evidence="4" id="KW-0456">Lyase</keyword>
<dbReference type="AlphaFoldDB" id="C8NF79"/>
<evidence type="ECO:0000256" key="1">
    <source>
        <dbReference type="ARBA" id="ARBA00004418"/>
    </source>
</evidence>
<proteinExistence type="predicted"/>
<keyword evidence="3" id="KW-0574">Periplasm</keyword>
<dbReference type="Gene3D" id="2.70.98.70">
    <property type="match status" value="1"/>
</dbReference>
<dbReference type="GO" id="GO:0016829">
    <property type="term" value="F:lyase activity"/>
    <property type="evidence" value="ECO:0007669"/>
    <property type="project" value="UniProtKB-KW"/>
</dbReference>
<dbReference type="Pfam" id="PF16889">
    <property type="entry name" value="Hepar_II_III_N"/>
    <property type="match status" value="1"/>
</dbReference>
<dbReference type="Pfam" id="PF07940">
    <property type="entry name" value="Hepar_II_III_C"/>
    <property type="match status" value="1"/>
</dbReference>
<feature type="domain" description="Heparinase II/III-like C-terminal" evidence="5">
    <location>
        <begin position="339"/>
        <end position="479"/>
    </location>
</feature>
<evidence type="ECO:0000313" key="8">
    <source>
        <dbReference type="Proteomes" id="UP000005926"/>
    </source>
</evidence>
<reference evidence="7 8" key="1">
    <citation type="submission" date="2009-08" db="EMBL/GenBank/DDBJ databases">
        <authorList>
            <person name="Muzny D."/>
            <person name="Qin X."/>
            <person name="Deng J."/>
            <person name="Jiang H."/>
            <person name="Liu Y."/>
            <person name="Qu J."/>
            <person name="Song X.-Z."/>
            <person name="Zhang L."/>
            <person name="Thornton R."/>
            <person name="Coyle M."/>
            <person name="Francisco L."/>
            <person name="Jackson L."/>
            <person name="Javaid M."/>
            <person name="Korchina V."/>
            <person name="Kovar C."/>
            <person name="Mata R."/>
            <person name="Mathew T."/>
            <person name="Ngo R."/>
            <person name="Nguyen L."/>
            <person name="Nguyen N."/>
            <person name="Okwuonu G."/>
            <person name="Ongeri F."/>
            <person name="Pham C."/>
            <person name="Simmons D."/>
            <person name="Wilczek-Boney K."/>
            <person name="Hale W."/>
            <person name="Jakkamsetti A."/>
            <person name="Pham P."/>
            <person name="Ruth R."/>
            <person name="San Lucas F."/>
            <person name="Warren J."/>
            <person name="Zhang J."/>
            <person name="Zhao Z."/>
            <person name="Zhou C."/>
            <person name="Zhu D."/>
            <person name="Lee S."/>
            <person name="Bess C."/>
            <person name="Blankenburg K."/>
            <person name="Forbes L."/>
            <person name="Fu Q."/>
            <person name="Gubbala S."/>
            <person name="Hirani K."/>
            <person name="Jayaseelan J.C."/>
            <person name="Lara F."/>
            <person name="Munidasa M."/>
            <person name="Palculict T."/>
            <person name="Patil S."/>
            <person name="Pu L.-L."/>
            <person name="Saada N."/>
            <person name="Tang L."/>
            <person name="Weissenberger G."/>
            <person name="Zhu Y."/>
            <person name="Hemphill L."/>
            <person name="Shang Y."/>
            <person name="Youmans B."/>
            <person name="Ayvaz T."/>
            <person name="Ross M."/>
            <person name="Santibanez J."/>
            <person name="Aqrawi P."/>
            <person name="Gross S."/>
            <person name="Joshi V."/>
            <person name="Fowler G."/>
            <person name="Nazareth L."/>
            <person name="Reid J."/>
            <person name="Worley K."/>
            <person name="Petrosino J."/>
            <person name="Highlander S."/>
            <person name="Gibbs R."/>
        </authorList>
    </citation>
    <scope>NUCLEOTIDE SEQUENCE [LARGE SCALE GENOMIC DNA]</scope>
    <source>
        <strain evidence="7 8">ATCC 49175</strain>
    </source>
</reference>
<dbReference type="HOGENOM" id="CLU_013047_2_0_9"/>